<dbReference type="SUPFAM" id="SSF48403">
    <property type="entry name" value="Ankyrin repeat"/>
    <property type="match status" value="1"/>
</dbReference>
<sequence>MGFILFIFFRRIILGQLKAVKLLVSRGADINDRDWTWGQNSLHWASVKAHVSVMEWLISLGMDVNALDEDKGATALHLVSSNGSLDATHLLLEHGALASIEDQDKNKPEDQTGNEAIKEMLKKSRQQASARKLKRSKRFKRLHIKGPENWDKDDVLEWLDCMEATDTLAHVFKPLEVTGSQLIREAKSLMGSDPDLMGHMLKGLEDAKYQHQIVADGLAANAALTTRNYVTIAFGAVAAILLIRLVYRQLFAAPEAKKKKAQ</sequence>
<evidence type="ECO:0000256" key="1">
    <source>
        <dbReference type="ARBA" id="ARBA00022737"/>
    </source>
</evidence>
<gene>
    <name evidence="6" type="ORF">SARC_12039</name>
</gene>
<dbReference type="InterPro" id="IPR002110">
    <property type="entry name" value="Ankyrin_rpt"/>
</dbReference>
<evidence type="ECO:0000256" key="2">
    <source>
        <dbReference type="ARBA" id="ARBA00023043"/>
    </source>
</evidence>
<keyword evidence="1" id="KW-0677">Repeat</keyword>
<organism evidence="6 7">
    <name type="scientific">Sphaeroforma arctica JP610</name>
    <dbReference type="NCBI Taxonomy" id="667725"/>
    <lineage>
        <taxon>Eukaryota</taxon>
        <taxon>Ichthyosporea</taxon>
        <taxon>Ichthyophonida</taxon>
        <taxon>Sphaeroforma</taxon>
    </lineage>
</organism>
<dbReference type="STRING" id="667725.A0A0L0FG43"/>
<keyword evidence="5" id="KW-0732">Signal</keyword>
<keyword evidence="4" id="KW-1133">Transmembrane helix</keyword>
<keyword evidence="4" id="KW-0472">Membrane</keyword>
<keyword evidence="2 3" id="KW-0040">ANK repeat</keyword>
<keyword evidence="7" id="KW-1185">Reference proteome</keyword>
<evidence type="ECO:0000313" key="6">
    <source>
        <dbReference type="EMBL" id="KNC75436.1"/>
    </source>
</evidence>
<dbReference type="InterPro" id="IPR036770">
    <property type="entry name" value="Ankyrin_rpt-contain_sf"/>
</dbReference>
<accession>A0A0L0FG43</accession>
<dbReference type="GeneID" id="25912543"/>
<keyword evidence="4" id="KW-0812">Transmembrane</keyword>
<feature type="repeat" description="ANK" evidence="3">
    <location>
        <begin position="71"/>
        <end position="103"/>
    </location>
</feature>
<evidence type="ECO:0000256" key="5">
    <source>
        <dbReference type="SAM" id="SignalP"/>
    </source>
</evidence>
<dbReference type="eggNOG" id="KOG0504">
    <property type="taxonomic scope" value="Eukaryota"/>
</dbReference>
<dbReference type="PROSITE" id="PS50088">
    <property type="entry name" value="ANK_REPEAT"/>
    <property type="match status" value="2"/>
</dbReference>
<dbReference type="RefSeq" id="XP_014149338.1">
    <property type="nucleotide sequence ID" value="XM_014293863.1"/>
</dbReference>
<dbReference type="GO" id="GO:0004842">
    <property type="term" value="F:ubiquitin-protein transferase activity"/>
    <property type="evidence" value="ECO:0007669"/>
    <property type="project" value="TreeGrafter"/>
</dbReference>
<dbReference type="InterPro" id="IPR013761">
    <property type="entry name" value="SAM/pointed_sf"/>
</dbReference>
<proteinExistence type="predicted"/>
<feature type="transmembrane region" description="Helical" evidence="4">
    <location>
        <begin position="229"/>
        <end position="247"/>
    </location>
</feature>
<dbReference type="Pfam" id="PF12796">
    <property type="entry name" value="Ank_2"/>
    <property type="match status" value="1"/>
</dbReference>
<dbReference type="PROSITE" id="PS50297">
    <property type="entry name" value="ANK_REP_REGION"/>
    <property type="match status" value="2"/>
</dbReference>
<feature type="repeat" description="ANK" evidence="3">
    <location>
        <begin position="37"/>
        <end position="69"/>
    </location>
</feature>
<dbReference type="PANTHER" id="PTHR24171:SF8">
    <property type="entry name" value="BRCA1-ASSOCIATED RING DOMAIN PROTEIN 1"/>
    <property type="match status" value="1"/>
</dbReference>
<dbReference type="SUPFAM" id="SSF47769">
    <property type="entry name" value="SAM/Pointed domain"/>
    <property type="match status" value="1"/>
</dbReference>
<feature type="signal peptide" evidence="5">
    <location>
        <begin position="1"/>
        <end position="19"/>
    </location>
</feature>
<dbReference type="EMBL" id="KQ243623">
    <property type="protein sequence ID" value="KNC75436.1"/>
    <property type="molecule type" value="Genomic_DNA"/>
</dbReference>
<evidence type="ECO:0000256" key="4">
    <source>
        <dbReference type="SAM" id="Phobius"/>
    </source>
</evidence>
<name>A0A0L0FG43_9EUKA</name>
<dbReference type="GO" id="GO:0085020">
    <property type="term" value="P:protein K6-linked ubiquitination"/>
    <property type="evidence" value="ECO:0007669"/>
    <property type="project" value="TreeGrafter"/>
</dbReference>
<feature type="chain" id="PRO_5005538705" evidence="5">
    <location>
        <begin position="20"/>
        <end position="262"/>
    </location>
</feature>
<evidence type="ECO:0000313" key="7">
    <source>
        <dbReference type="Proteomes" id="UP000054560"/>
    </source>
</evidence>
<dbReference type="Gene3D" id="1.25.40.20">
    <property type="entry name" value="Ankyrin repeat-containing domain"/>
    <property type="match status" value="1"/>
</dbReference>
<dbReference type="OrthoDB" id="194358at2759"/>
<reference evidence="6 7" key="1">
    <citation type="submission" date="2011-02" db="EMBL/GenBank/DDBJ databases">
        <title>The Genome Sequence of Sphaeroforma arctica JP610.</title>
        <authorList>
            <consortium name="The Broad Institute Genome Sequencing Platform"/>
            <person name="Russ C."/>
            <person name="Cuomo C."/>
            <person name="Young S.K."/>
            <person name="Zeng Q."/>
            <person name="Gargeya S."/>
            <person name="Alvarado L."/>
            <person name="Berlin A."/>
            <person name="Chapman S.B."/>
            <person name="Chen Z."/>
            <person name="Freedman E."/>
            <person name="Gellesch M."/>
            <person name="Goldberg J."/>
            <person name="Griggs A."/>
            <person name="Gujja S."/>
            <person name="Heilman E."/>
            <person name="Heiman D."/>
            <person name="Howarth C."/>
            <person name="Mehta T."/>
            <person name="Neiman D."/>
            <person name="Pearson M."/>
            <person name="Roberts A."/>
            <person name="Saif S."/>
            <person name="Shea T."/>
            <person name="Shenoy N."/>
            <person name="Sisk P."/>
            <person name="Stolte C."/>
            <person name="Sykes S."/>
            <person name="White J."/>
            <person name="Yandava C."/>
            <person name="Burger G."/>
            <person name="Gray M.W."/>
            <person name="Holland P.W.H."/>
            <person name="King N."/>
            <person name="Lang F.B.F."/>
            <person name="Roger A.J."/>
            <person name="Ruiz-Trillo I."/>
            <person name="Haas B."/>
            <person name="Nusbaum C."/>
            <person name="Birren B."/>
        </authorList>
    </citation>
    <scope>NUCLEOTIDE SEQUENCE [LARGE SCALE GENOMIC DNA]</scope>
    <source>
        <strain evidence="6 7">JP610</strain>
    </source>
</reference>
<dbReference type="Proteomes" id="UP000054560">
    <property type="component" value="Unassembled WGS sequence"/>
</dbReference>
<evidence type="ECO:0000256" key="3">
    <source>
        <dbReference type="PROSITE-ProRule" id="PRU00023"/>
    </source>
</evidence>
<dbReference type="PANTHER" id="PTHR24171">
    <property type="entry name" value="ANKYRIN REPEAT DOMAIN-CONTAINING PROTEIN 39-RELATED"/>
    <property type="match status" value="1"/>
</dbReference>
<dbReference type="SMART" id="SM00248">
    <property type="entry name" value="ANK"/>
    <property type="match status" value="3"/>
</dbReference>
<dbReference type="AlphaFoldDB" id="A0A0L0FG43"/>
<protein>
    <submittedName>
        <fullName evidence="6">Uncharacterized protein</fullName>
    </submittedName>
</protein>